<dbReference type="EMBL" id="CP013234">
    <property type="protein sequence ID" value="AMP05211.1"/>
    <property type="molecule type" value="Genomic_DNA"/>
</dbReference>
<dbReference type="KEGG" id="cpra:CPter91_2865"/>
<dbReference type="AlphaFoldDB" id="A0A127Q5B6"/>
<name>A0A127Q5B6_9BURK</name>
<protein>
    <submittedName>
        <fullName evidence="1">Uncharacterized protein</fullName>
    </submittedName>
</protein>
<reference evidence="1 2" key="1">
    <citation type="submission" date="2015-11" db="EMBL/GenBank/DDBJ databases">
        <title>Exploring the genomic traits of fungus-feeding bacterial genus Collimonas.</title>
        <authorList>
            <person name="Song C."/>
            <person name="Schmidt R."/>
            <person name="de Jager V."/>
            <person name="Krzyzanowska D."/>
            <person name="Jongedijk E."/>
            <person name="Cankar K."/>
            <person name="Beekwilder J."/>
            <person name="van Veen A."/>
            <person name="de Boer W."/>
            <person name="van Veen J.A."/>
            <person name="Garbeva P."/>
        </authorList>
    </citation>
    <scope>NUCLEOTIDE SEQUENCE [LARGE SCALE GENOMIC DNA]</scope>
    <source>
        <strain evidence="1 2">Ter91</strain>
    </source>
</reference>
<dbReference type="Proteomes" id="UP000074561">
    <property type="component" value="Chromosome"/>
</dbReference>
<dbReference type="PATRIC" id="fig|279113.9.peg.2829"/>
<organism evidence="1 2">
    <name type="scientific">Collimonas pratensis</name>
    <dbReference type="NCBI Taxonomy" id="279113"/>
    <lineage>
        <taxon>Bacteria</taxon>
        <taxon>Pseudomonadati</taxon>
        <taxon>Pseudomonadota</taxon>
        <taxon>Betaproteobacteria</taxon>
        <taxon>Burkholderiales</taxon>
        <taxon>Oxalobacteraceae</taxon>
        <taxon>Collimonas</taxon>
    </lineage>
</organism>
<evidence type="ECO:0000313" key="2">
    <source>
        <dbReference type="Proteomes" id="UP000074561"/>
    </source>
</evidence>
<evidence type="ECO:0000313" key="1">
    <source>
        <dbReference type="EMBL" id="AMP05211.1"/>
    </source>
</evidence>
<gene>
    <name evidence="1" type="ORF">CPter91_2865</name>
</gene>
<accession>A0A127Q5B6</accession>
<sequence>MKSSPFCQQLFVLFTVKIADASLATLHILCIRRQDKDRAAG</sequence>
<proteinExistence type="predicted"/>